<gene>
    <name evidence="2" type="ORF">FHU38_003300</name>
</gene>
<keyword evidence="3" id="KW-1185">Reference proteome</keyword>
<dbReference type="Proteomes" id="UP000545493">
    <property type="component" value="Unassembled WGS sequence"/>
</dbReference>
<accession>A0A7X5ZRX3</accession>
<dbReference type="AlphaFoldDB" id="A0A7X5ZRX3"/>
<feature type="region of interest" description="Disordered" evidence="1">
    <location>
        <begin position="102"/>
        <end position="123"/>
    </location>
</feature>
<reference evidence="2 3" key="1">
    <citation type="submission" date="2020-03" db="EMBL/GenBank/DDBJ databases">
        <title>Sequencing the genomes of 1000 actinobacteria strains.</title>
        <authorList>
            <person name="Klenk H.-P."/>
        </authorList>
    </citation>
    <scope>NUCLEOTIDE SEQUENCE [LARGE SCALE GENOMIC DNA]</scope>
    <source>
        <strain evidence="2 3">DSM 45685</strain>
    </source>
</reference>
<name>A0A7X5ZRX3_9PSEU</name>
<sequence>MANTLATRPKLSHRQWHDIEDVLAQMCERTHGELEDLHDRARGILETCRPDRTMPDRDVGVGERYELWAHVHRTIGTLLHLYEAAPDDTRAIRSAAYEGPGTRVAHVRPRATRRRQREAGIPMSGNGSTAVLYDNATAELSVSLVPAQAELIERLLLREGDPCAAAALLRAARQPHVATNEPGAAAIRALRPPAHVDLPAALLRIARAVDSETEALYRRKDSGDTGVLALLRSIALRLLELGFTVAEKGGIECRDIEEAIAQAYGFSAQRSGADI</sequence>
<feature type="compositionally biased region" description="Basic residues" evidence="1">
    <location>
        <begin position="105"/>
        <end position="116"/>
    </location>
</feature>
<organism evidence="2 3">
    <name type="scientific">Saccharomonospora amisosensis</name>
    <dbReference type="NCBI Taxonomy" id="1128677"/>
    <lineage>
        <taxon>Bacteria</taxon>
        <taxon>Bacillati</taxon>
        <taxon>Actinomycetota</taxon>
        <taxon>Actinomycetes</taxon>
        <taxon>Pseudonocardiales</taxon>
        <taxon>Pseudonocardiaceae</taxon>
        <taxon>Saccharomonospora</taxon>
    </lineage>
</organism>
<protein>
    <submittedName>
        <fullName evidence="2">Uncharacterized protein</fullName>
    </submittedName>
</protein>
<proteinExistence type="predicted"/>
<comment type="caution">
    <text evidence="2">The sequence shown here is derived from an EMBL/GenBank/DDBJ whole genome shotgun (WGS) entry which is preliminary data.</text>
</comment>
<evidence type="ECO:0000256" key="1">
    <source>
        <dbReference type="SAM" id="MobiDB-lite"/>
    </source>
</evidence>
<evidence type="ECO:0000313" key="3">
    <source>
        <dbReference type="Proteomes" id="UP000545493"/>
    </source>
</evidence>
<dbReference type="RefSeq" id="WP_243852276.1">
    <property type="nucleotide sequence ID" value="NZ_JAAOYM010000001.1"/>
</dbReference>
<dbReference type="EMBL" id="JAAOYM010000001">
    <property type="protein sequence ID" value="NIJ12956.1"/>
    <property type="molecule type" value="Genomic_DNA"/>
</dbReference>
<evidence type="ECO:0000313" key="2">
    <source>
        <dbReference type="EMBL" id="NIJ12956.1"/>
    </source>
</evidence>